<dbReference type="Pfam" id="PF00294">
    <property type="entry name" value="PfkB"/>
    <property type="match status" value="1"/>
</dbReference>
<dbReference type="RefSeq" id="WP_107611919.1">
    <property type="nucleotide sequence ID" value="NZ_CP142094.1"/>
</dbReference>
<comment type="caution">
    <text evidence="5">The sequence shown here is derived from an EMBL/GenBank/DDBJ whole genome shotgun (WGS) entry which is preliminary data.</text>
</comment>
<gene>
    <name evidence="5" type="ORF">FNL11_07310</name>
</gene>
<feature type="domain" description="Carbohydrate kinase PfkB" evidence="4">
    <location>
        <begin position="5"/>
        <end position="193"/>
    </location>
</feature>
<reference evidence="5 6" key="1">
    <citation type="submission" date="2019-07" db="EMBL/GenBank/DDBJ databases">
        <title>Genome Sequencing and Assembly of Staphylococcus haemolyticus SDA2.</title>
        <authorList>
            <person name="Emmons C.B."/>
            <person name="Park C."/>
            <person name="Sevigny J.L."/>
            <person name="Andam C."/>
        </authorList>
    </citation>
    <scope>NUCLEOTIDE SEQUENCE [LARGE SCALE GENOMIC DNA]</scope>
    <source>
        <strain evidence="5 6">SDA2</strain>
    </source>
</reference>
<dbReference type="InterPro" id="IPR052700">
    <property type="entry name" value="Carb_kinase_PfkB-like"/>
</dbReference>
<evidence type="ECO:0000256" key="2">
    <source>
        <dbReference type="ARBA" id="ARBA00022679"/>
    </source>
</evidence>
<dbReference type="AlphaFoldDB" id="A0AB38PFN1"/>
<accession>A0AB38PFN1</accession>
<dbReference type="Proteomes" id="UP000316594">
    <property type="component" value="Unassembled WGS sequence"/>
</dbReference>
<dbReference type="Gene3D" id="3.40.1190.20">
    <property type="match status" value="1"/>
</dbReference>
<evidence type="ECO:0000313" key="6">
    <source>
        <dbReference type="Proteomes" id="UP000316594"/>
    </source>
</evidence>
<dbReference type="GO" id="GO:0016301">
    <property type="term" value="F:kinase activity"/>
    <property type="evidence" value="ECO:0007669"/>
    <property type="project" value="UniProtKB-KW"/>
</dbReference>
<evidence type="ECO:0000259" key="4">
    <source>
        <dbReference type="Pfam" id="PF00294"/>
    </source>
</evidence>
<protein>
    <submittedName>
        <fullName evidence="5">Sugar kinase</fullName>
    </submittedName>
</protein>
<dbReference type="InterPro" id="IPR029056">
    <property type="entry name" value="Ribokinase-like"/>
</dbReference>
<dbReference type="SUPFAM" id="SSF53613">
    <property type="entry name" value="Ribokinase-like"/>
    <property type="match status" value="1"/>
</dbReference>
<dbReference type="CDD" id="cd01166">
    <property type="entry name" value="KdgK"/>
    <property type="match status" value="1"/>
</dbReference>
<dbReference type="PANTHER" id="PTHR43320">
    <property type="entry name" value="SUGAR KINASE"/>
    <property type="match status" value="1"/>
</dbReference>
<organism evidence="5 6">
    <name type="scientific">Staphylococcus haemolyticus</name>
    <dbReference type="NCBI Taxonomy" id="1283"/>
    <lineage>
        <taxon>Bacteria</taxon>
        <taxon>Bacillati</taxon>
        <taxon>Bacillota</taxon>
        <taxon>Bacilli</taxon>
        <taxon>Bacillales</taxon>
        <taxon>Staphylococcaceae</taxon>
        <taxon>Staphylococcus</taxon>
    </lineage>
</organism>
<keyword evidence="3 5" id="KW-0418">Kinase</keyword>
<sequence length="336" mass="38560">MSFITFGEILMRLSTPHHQTFEQSQAFDVHYGGAEMNVAIGLSGLGINTTMITALPNNDLGESIVQNIRRYNVNADHIKKASGRLGLYFTESGYAQRSNRLIYDRNMSVFSQFNNEDYQIEQLLKHHEWFHITGITAALNDELFTFLKKAVKKAKELDLFVSCDLNFRDALWDFQTARRKMSELLYDVDLIFGYEPLSLPDGSGNDEKDGLDRVADIEEIKPFLAKIHQTYDISYIAFTQRKIFNHKRNRLQGFLSTPNQLAQTEKVDVDILDRLGTGDAFSVGIIYGIMKQWHLEDTVQFGINNMIYKHNVIGDYSYANIEKINTSIESNKDINR</sequence>
<evidence type="ECO:0000313" key="5">
    <source>
        <dbReference type="EMBL" id="TRL77439.1"/>
    </source>
</evidence>
<comment type="similarity">
    <text evidence="1">Belongs to the carbohydrate kinase PfkB family.</text>
</comment>
<dbReference type="InterPro" id="IPR011611">
    <property type="entry name" value="PfkB_dom"/>
</dbReference>
<proteinExistence type="inferred from homology"/>
<dbReference type="PANTHER" id="PTHR43320:SF2">
    <property type="entry name" value="2-DEHYDRO-3-DEOXYGLUCONOKINASE_2-DEHYDRO-3-DEOXYGALACTONOKINASE"/>
    <property type="match status" value="1"/>
</dbReference>
<evidence type="ECO:0000256" key="3">
    <source>
        <dbReference type="ARBA" id="ARBA00022777"/>
    </source>
</evidence>
<keyword evidence="2" id="KW-0808">Transferase</keyword>
<evidence type="ECO:0000256" key="1">
    <source>
        <dbReference type="ARBA" id="ARBA00010688"/>
    </source>
</evidence>
<name>A0AB38PFN1_STAHA</name>
<dbReference type="EMBL" id="VJMP01000005">
    <property type="protein sequence ID" value="TRL77439.1"/>
    <property type="molecule type" value="Genomic_DNA"/>
</dbReference>